<dbReference type="EMBL" id="HF937566">
    <property type="protein sequence ID" value="CCW28762.1"/>
    <property type="molecule type" value="Genomic_DNA"/>
</dbReference>
<reference evidence="2" key="2">
    <citation type="submission" date="2013-04" db="EMBL/GenBank/DDBJ databases">
        <authorList>
            <person name="Bertioli D."/>
        </authorList>
    </citation>
    <scope>NUCLEOTIDE SEQUENCE</scope>
</reference>
<dbReference type="AlphaFoldDB" id="N1NJJ6"/>
<feature type="compositionally biased region" description="Polar residues" evidence="1">
    <location>
        <begin position="74"/>
        <end position="85"/>
    </location>
</feature>
<evidence type="ECO:0000256" key="1">
    <source>
        <dbReference type="SAM" id="MobiDB-lite"/>
    </source>
</evidence>
<feature type="region of interest" description="Disordered" evidence="1">
    <location>
        <begin position="1"/>
        <end position="86"/>
    </location>
</feature>
<organism evidence="2">
    <name type="scientific">Arachis duranensis</name>
    <name type="common">Wild peanut</name>
    <dbReference type="NCBI Taxonomy" id="130453"/>
    <lineage>
        <taxon>Eukaryota</taxon>
        <taxon>Viridiplantae</taxon>
        <taxon>Streptophyta</taxon>
        <taxon>Embryophyta</taxon>
        <taxon>Tracheophyta</taxon>
        <taxon>Spermatophyta</taxon>
        <taxon>Magnoliopsida</taxon>
        <taxon>eudicotyledons</taxon>
        <taxon>Gunneridae</taxon>
        <taxon>Pentapetalae</taxon>
        <taxon>rosids</taxon>
        <taxon>fabids</taxon>
        <taxon>Fabales</taxon>
        <taxon>Fabaceae</taxon>
        <taxon>Papilionoideae</taxon>
        <taxon>50 kb inversion clade</taxon>
        <taxon>dalbergioids sensu lato</taxon>
        <taxon>Dalbergieae</taxon>
        <taxon>Pterocarpus clade</taxon>
        <taxon>Arachis</taxon>
    </lineage>
</organism>
<name>N1NJJ6_ARADU</name>
<sequence>MDWRRGKGEHGEGIRERKGTVPSPATVAHHHRRQDAEPPRKKRETPSLLPSSRERARVASQRCRKGEEEPLCSATIQQPSSQGLRRTSLPVIVKVAPSPSCLVSPKEPSQGRRLDSC</sequence>
<gene>
    <name evidence="2" type="ORF">ARAX_ADH035P21-018</name>
</gene>
<protein>
    <submittedName>
        <fullName evidence="2">Uncharacterized protein</fullName>
    </submittedName>
</protein>
<feature type="compositionally biased region" description="Basic and acidic residues" evidence="1">
    <location>
        <begin position="1"/>
        <end position="19"/>
    </location>
</feature>
<evidence type="ECO:0000313" key="2">
    <source>
        <dbReference type="EMBL" id="CCW28762.1"/>
    </source>
</evidence>
<proteinExistence type="predicted"/>
<reference evidence="2" key="1">
    <citation type="journal article" date="2013" name="Ann. Bot.">
        <title>The repetitive component of the A genome of peanut (Arachis hypogaea) and its role in remodelling intergenic sequence space since its evolutionary divergence from the B genome.</title>
        <authorList>
            <person name="Bertioli D.J."/>
            <person name="Vidigal B."/>
            <person name="Nielen S."/>
            <person name="Ratnaparkhe M.B."/>
            <person name="Lee T.H."/>
            <person name="Leal-Bertioli S.C."/>
            <person name="Kim C."/>
            <person name="Guimaraes P.M."/>
            <person name="Seijo G."/>
            <person name="Schwarzacher T."/>
            <person name="Paterson A.H."/>
            <person name="Heslop-Harrison P."/>
            <person name="Araujo A.C."/>
        </authorList>
    </citation>
    <scope>NUCLEOTIDE SEQUENCE</scope>
</reference>
<accession>N1NJJ6</accession>